<protein>
    <submittedName>
        <fullName evidence="3">PH domain-containing protein</fullName>
    </submittedName>
</protein>
<evidence type="ECO:0000313" key="4">
    <source>
        <dbReference type="Proteomes" id="UP001628179"/>
    </source>
</evidence>
<keyword evidence="4" id="KW-1185">Reference proteome</keyword>
<feature type="region of interest" description="Disordered" evidence="1">
    <location>
        <begin position="177"/>
        <end position="278"/>
    </location>
</feature>
<organism evidence="3 4">
    <name type="scientific">Madurella fahalii</name>
    <dbReference type="NCBI Taxonomy" id="1157608"/>
    <lineage>
        <taxon>Eukaryota</taxon>
        <taxon>Fungi</taxon>
        <taxon>Dikarya</taxon>
        <taxon>Ascomycota</taxon>
        <taxon>Pezizomycotina</taxon>
        <taxon>Sordariomycetes</taxon>
        <taxon>Sordariomycetidae</taxon>
        <taxon>Sordariales</taxon>
        <taxon>Sordariales incertae sedis</taxon>
        <taxon>Madurella</taxon>
    </lineage>
</organism>
<sequence>MNPALKILEKKALGRLRKDKRNTNAENPYLERVPVVKNGKIVKYKSQERPLPQGLTDEEGKILRRVRKRAYRWDMGFTCCCFGLKFGWSSIIGLLPVIGDFADFFMALALIKTAAGIKGGLPKRLYSQMFTNILIDFAAGFVPIIGDVIDVFYRANTRNAWLLDAYLTEVAKARREGLTDPDTETKVNLPDELRMGPGDRDVEAGVEPSRVVEPAPTVPAPVAHAQRTPSRPTPPPTGNIGGPRPSIVPVRSLTSQRTIGLPGRQIRQVQDPRDGRRG</sequence>
<dbReference type="GeneID" id="98181752"/>
<proteinExistence type="predicted"/>
<evidence type="ECO:0000256" key="2">
    <source>
        <dbReference type="SAM" id="Phobius"/>
    </source>
</evidence>
<feature type="compositionally biased region" description="Basic and acidic residues" evidence="1">
    <location>
        <begin position="177"/>
        <end position="203"/>
    </location>
</feature>
<dbReference type="InterPro" id="IPR025187">
    <property type="entry name" value="DUF4112"/>
</dbReference>
<comment type="caution">
    <text evidence="3">The sequence shown here is derived from an EMBL/GenBank/DDBJ whole genome shotgun (WGS) entry which is preliminary data.</text>
</comment>
<evidence type="ECO:0000256" key="1">
    <source>
        <dbReference type="SAM" id="MobiDB-lite"/>
    </source>
</evidence>
<accession>A0ABQ0GST7</accession>
<dbReference type="PANTHER" id="PTHR35519:SF2">
    <property type="entry name" value="PH DOMAIN PROTEIN"/>
    <property type="match status" value="1"/>
</dbReference>
<dbReference type="Proteomes" id="UP001628179">
    <property type="component" value="Unassembled WGS sequence"/>
</dbReference>
<feature type="transmembrane region" description="Helical" evidence="2">
    <location>
        <begin position="133"/>
        <end position="153"/>
    </location>
</feature>
<keyword evidence="2" id="KW-0472">Membrane</keyword>
<keyword evidence="2" id="KW-1133">Transmembrane helix</keyword>
<name>A0ABQ0GST7_9PEZI</name>
<evidence type="ECO:0000313" key="3">
    <source>
        <dbReference type="EMBL" id="GAB1320800.1"/>
    </source>
</evidence>
<dbReference type="EMBL" id="BAAFSV010000006">
    <property type="protein sequence ID" value="GAB1320800.1"/>
    <property type="molecule type" value="Genomic_DNA"/>
</dbReference>
<feature type="compositionally biased region" description="Low complexity" evidence="1">
    <location>
        <begin position="211"/>
        <end position="230"/>
    </location>
</feature>
<dbReference type="RefSeq" id="XP_070922530.1">
    <property type="nucleotide sequence ID" value="XM_071066429.1"/>
</dbReference>
<dbReference type="PANTHER" id="PTHR35519">
    <property type="entry name" value="MEMBRANE PROTEINS"/>
    <property type="match status" value="1"/>
</dbReference>
<dbReference type="Pfam" id="PF13430">
    <property type="entry name" value="DUF4112"/>
    <property type="match status" value="1"/>
</dbReference>
<keyword evidence="2" id="KW-0812">Transmembrane</keyword>
<reference evidence="3 4" key="1">
    <citation type="submission" date="2024-09" db="EMBL/GenBank/DDBJ databases">
        <title>Itraconazole resistance in Madurella fahalii resulting from another homologue of gene encoding cytochrome P450 14-alpha sterol demethylase (CYP51).</title>
        <authorList>
            <person name="Yoshioka I."/>
            <person name="Fahal A.H."/>
            <person name="Kaneko S."/>
            <person name="Yaguchi T."/>
        </authorList>
    </citation>
    <scope>NUCLEOTIDE SEQUENCE [LARGE SCALE GENOMIC DNA]</scope>
    <source>
        <strain evidence="3 4">IFM 68171</strain>
    </source>
</reference>
<gene>
    <name evidence="3" type="ORF">MFIFM68171_11010</name>
</gene>
<feature type="transmembrane region" description="Helical" evidence="2">
    <location>
        <begin position="75"/>
        <end position="98"/>
    </location>
</feature>